<dbReference type="PANTHER" id="PTHR11141:SF2">
    <property type="entry name" value="PROTEIN TRANSPORT PROTEIN SEC23 C"/>
    <property type="match status" value="1"/>
</dbReference>
<dbReference type="Pfam" id="PF04811">
    <property type="entry name" value="Sec23_trunk"/>
    <property type="match status" value="1"/>
</dbReference>
<keyword evidence="2 7" id="KW-0256">Endoplasmic reticulum</keyword>
<evidence type="ECO:0000256" key="2">
    <source>
        <dbReference type="ARBA" id="ARBA00022824"/>
    </source>
</evidence>
<evidence type="ECO:0000313" key="11">
    <source>
        <dbReference type="Proteomes" id="UP001412067"/>
    </source>
</evidence>
<dbReference type="InterPro" id="IPR037364">
    <property type="entry name" value="Sec23"/>
</dbReference>
<dbReference type="PANTHER" id="PTHR11141">
    <property type="entry name" value="PROTEIN TRANSPORT PROTEIN SEC23"/>
    <property type="match status" value="1"/>
</dbReference>
<feature type="domain" description="Sec23/Sec24 trunk" evidence="9">
    <location>
        <begin position="123"/>
        <end position="171"/>
    </location>
</feature>
<evidence type="ECO:0000259" key="8">
    <source>
        <dbReference type="Pfam" id="PF04810"/>
    </source>
</evidence>
<dbReference type="InterPro" id="IPR006896">
    <property type="entry name" value="Sec23/24_trunk_dom"/>
</dbReference>
<name>A0ABR2LKB9_9ASPA</name>
<dbReference type="InterPro" id="IPR036465">
    <property type="entry name" value="vWFA_dom_sf"/>
</dbReference>
<evidence type="ECO:0000256" key="1">
    <source>
        <dbReference type="ARBA" id="ARBA00022723"/>
    </source>
</evidence>
<sequence>MTEFIDLETQDGVRMTWNVFPGTKQEAANCVIPVSAIYTPLKPIPNVLVLPYAALRCRICRAILNPFSIVDYAAKIWICPFCFQRNHFPQHYASISEDNLPAELFPQYTTIEYESSPDVGPSVPPVFLFVIDTCMVEEELGHLKSSLAQAIELLPEKSLVGLITFGNYVQVLGRCRSLIYLRDRRR</sequence>
<comment type="similarity">
    <text evidence="7">Belongs to the SEC23/SEC24 family. SEC23 subfamily.</text>
</comment>
<keyword evidence="3 7" id="KW-0862">Zinc</keyword>
<comment type="subcellular location">
    <subcellularLocation>
        <location evidence="7">Cytoplasmic vesicle</location>
        <location evidence="7">COPII-coated vesicle membrane</location>
        <topology evidence="7">Peripheral membrane protein</topology>
        <orientation evidence="7">Cytoplasmic side</orientation>
    </subcellularLocation>
    <subcellularLocation>
        <location evidence="7">Endoplasmic reticulum membrane</location>
        <topology evidence="7">Peripheral membrane protein</topology>
        <orientation evidence="7">Cytoplasmic side</orientation>
    </subcellularLocation>
</comment>
<evidence type="ECO:0000259" key="9">
    <source>
        <dbReference type="Pfam" id="PF04811"/>
    </source>
</evidence>
<evidence type="ECO:0000256" key="5">
    <source>
        <dbReference type="ARBA" id="ARBA00023136"/>
    </source>
</evidence>
<dbReference type="SUPFAM" id="SSF53300">
    <property type="entry name" value="vWA-like"/>
    <property type="match status" value="1"/>
</dbReference>
<accession>A0ABR2LKB9</accession>
<feature type="domain" description="Zinc finger Sec23/Sec24-type" evidence="8">
    <location>
        <begin position="55"/>
        <end position="92"/>
    </location>
</feature>
<dbReference type="EMBL" id="JBBWWR010000019">
    <property type="protein sequence ID" value="KAK8942285.1"/>
    <property type="molecule type" value="Genomic_DNA"/>
</dbReference>
<dbReference type="InterPro" id="IPR036174">
    <property type="entry name" value="Znf_Sec23_Sec24_sf"/>
</dbReference>
<dbReference type="SUPFAM" id="SSF82919">
    <property type="entry name" value="Zn-finger domain of Sec23/24"/>
    <property type="match status" value="1"/>
</dbReference>
<evidence type="ECO:0000313" key="10">
    <source>
        <dbReference type="EMBL" id="KAK8942285.1"/>
    </source>
</evidence>
<evidence type="ECO:0000256" key="4">
    <source>
        <dbReference type="ARBA" id="ARBA00022892"/>
    </source>
</evidence>
<dbReference type="SUPFAM" id="SSF81995">
    <property type="entry name" value="beta-sandwich domain of Sec23/24"/>
    <property type="match status" value="1"/>
</dbReference>
<organism evidence="10 11">
    <name type="scientific">Platanthera guangdongensis</name>
    <dbReference type="NCBI Taxonomy" id="2320717"/>
    <lineage>
        <taxon>Eukaryota</taxon>
        <taxon>Viridiplantae</taxon>
        <taxon>Streptophyta</taxon>
        <taxon>Embryophyta</taxon>
        <taxon>Tracheophyta</taxon>
        <taxon>Spermatophyta</taxon>
        <taxon>Magnoliopsida</taxon>
        <taxon>Liliopsida</taxon>
        <taxon>Asparagales</taxon>
        <taxon>Orchidaceae</taxon>
        <taxon>Orchidoideae</taxon>
        <taxon>Orchideae</taxon>
        <taxon>Orchidinae</taxon>
        <taxon>Platanthera</taxon>
    </lineage>
</organism>
<comment type="function">
    <text evidence="7">Component of the coat protein complex II (COPII) which promotes the formation of transport vesicles from the endoplasmic reticulum (ER). The coat has two main functions, the physical deformation of the endoplasmic reticulum membrane into vesicles and the selection of cargo molecules.</text>
</comment>
<keyword evidence="5 7" id="KW-0472">Membrane</keyword>
<proteinExistence type="inferred from homology"/>
<evidence type="ECO:0000256" key="6">
    <source>
        <dbReference type="ARBA" id="ARBA00023329"/>
    </source>
</evidence>
<evidence type="ECO:0000256" key="7">
    <source>
        <dbReference type="RuleBase" id="RU365030"/>
    </source>
</evidence>
<keyword evidence="4 7" id="KW-0931">ER-Golgi transport</keyword>
<gene>
    <name evidence="10" type="ORF">KSP40_PGU020394</name>
</gene>
<keyword evidence="6 7" id="KW-0968">Cytoplasmic vesicle</keyword>
<dbReference type="Gene3D" id="2.30.30.380">
    <property type="entry name" value="Zn-finger domain of Sec23/24"/>
    <property type="match status" value="1"/>
</dbReference>
<reference evidence="10 11" key="1">
    <citation type="journal article" date="2022" name="Nat. Plants">
        <title>Genomes of leafy and leafless Platanthera orchids illuminate the evolution of mycoheterotrophy.</title>
        <authorList>
            <person name="Li M.H."/>
            <person name="Liu K.W."/>
            <person name="Li Z."/>
            <person name="Lu H.C."/>
            <person name="Ye Q.L."/>
            <person name="Zhang D."/>
            <person name="Wang J.Y."/>
            <person name="Li Y.F."/>
            <person name="Zhong Z.M."/>
            <person name="Liu X."/>
            <person name="Yu X."/>
            <person name="Liu D.K."/>
            <person name="Tu X.D."/>
            <person name="Liu B."/>
            <person name="Hao Y."/>
            <person name="Liao X.Y."/>
            <person name="Jiang Y.T."/>
            <person name="Sun W.H."/>
            <person name="Chen J."/>
            <person name="Chen Y.Q."/>
            <person name="Ai Y."/>
            <person name="Zhai J.W."/>
            <person name="Wu S.S."/>
            <person name="Zhou Z."/>
            <person name="Hsiao Y.Y."/>
            <person name="Wu W.L."/>
            <person name="Chen Y.Y."/>
            <person name="Lin Y.F."/>
            <person name="Hsu J.L."/>
            <person name="Li C.Y."/>
            <person name="Wang Z.W."/>
            <person name="Zhao X."/>
            <person name="Zhong W.Y."/>
            <person name="Ma X.K."/>
            <person name="Ma L."/>
            <person name="Huang J."/>
            <person name="Chen G.Z."/>
            <person name="Huang M.Z."/>
            <person name="Huang L."/>
            <person name="Peng D.H."/>
            <person name="Luo Y.B."/>
            <person name="Zou S.Q."/>
            <person name="Chen S.P."/>
            <person name="Lan S."/>
            <person name="Tsai W.C."/>
            <person name="Van de Peer Y."/>
            <person name="Liu Z.J."/>
        </authorList>
    </citation>
    <scope>NUCLEOTIDE SEQUENCE [LARGE SCALE GENOMIC DNA]</scope>
    <source>
        <strain evidence="10">Lor288</strain>
    </source>
</reference>
<protein>
    <recommendedName>
        <fullName evidence="7">Protein transport protein SEC23</fullName>
    </recommendedName>
</protein>
<keyword evidence="11" id="KW-1185">Reference proteome</keyword>
<keyword evidence="1 7" id="KW-0479">Metal-binding</keyword>
<dbReference type="InterPro" id="IPR006895">
    <property type="entry name" value="Znf_Sec23_Sec24"/>
</dbReference>
<comment type="caution">
    <text evidence="10">The sequence shown here is derived from an EMBL/GenBank/DDBJ whole genome shotgun (WGS) entry which is preliminary data.</text>
</comment>
<dbReference type="Pfam" id="PF04810">
    <property type="entry name" value="zf-Sec23_Sec24"/>
    <property type="match status" value="1"/>
</dbReference>
<keyword evidence="7" id="KW-0963">Cytoplasm</keyword>
<evidence type="ECO:0000256" key="3">
    <source>
        <dbReference type="ARBA" id="ARBA00022833"/>
    </source>
</evidence>
<keyword evidence="7" id="KW-0813">Transport</keyword>
<dbReference type="Proteomes" id="UP001412067">
    <property type="component" value="Unassembled WGS sequence"/>
</dbReference>
<dbReference type="Gene3D" id="3.40.50.410">
    <property type="entry name" value="von Willebrand factor, type A domain"/>
    <property type="match status" value="1"/>
</dbReference>
<keyword evidence="7" id="KW-0653">Protein transport</keyword>